<dbReference type="InterPro" id="IPR037939">
    <property type="entry name" value="CRADD"/>
</dbReference>
<feature type="domain" description="CARD" evidence="1">
    <location>
        <begin position="30"/>
        <end position="78"/>
    </location>
</feature>
<evidence type="ECO:0000259" key="1">
    <source>
        <dbReference type="PROSITE" id="PS50209"/>
    </source>
</evidence>
<gene>
    <name evidence="2" type="ORF">HHUSO_G11945</name>
</gene>
<protein>
    <recommendedName>
        <fullName evidence="1">CARD domain-containing protein</fullName>
    </recommendedName>
</protein>
<proteinExistence type="predicted"/>
<sequence length="807" mass="90661">MMASPPEMNKTKDEGVEPLKKHIQNWQDLLVEALYNIAPLLDHMIAAHVLTQENYFEVQAEKTPQNKARKLLEVVQHQMDEEKALHFIECLKKCKEHYPRLKDWLTTDAGIKRGPTEQKLRKQMSELCLRLGHLVTPISMRLFSGGTLSQFELEQVQASTTPFLQNKTLLSLCLAKGEKTCLSFYQAFHSEDSMLAKDIDECSSSSSLKNWDCTFNPVQSEAGFQAPTGSLDFSVGHPVPVVSRPFESLPPLTTASVASLSSCSTAVEETHPLSAQLQDLTLKMEYGGEIELCPEEKELIREVTRLLGLELGSGMTLNLCELGLALGLPRGVVRESLFELESAGDLTQLAAIVHCFMEKTQDQNRLLHKIGACNTKRLMLSERGRLLLALLQEVTADINSSFEDVLQKCRHLFHFVMRDCFAEVEEDPSGASWTGPLATVRLLKKNVLVDRAVIQELEDCWGEETAESYQQSLRILAQLLRDLFPLLDSVEFDGNLQGEIYRCKPRRLHRVTKFKGLPPRMIYRVLTRKGAHSVSKDATGSVSRTAVTRQYKDICLKVANLLAKVSTEGNSKDLMQAEISDIIREIQLTLSKPEFTYDSFDAGIKLRLLSLVEFDPIALDIPALITLHWNTVSILAKYLKTSDRHAFQFNIEYVRMQQCLASLQGICSVRDPVTIDNGVEEVFCFLTSGPALFLVCLHCRGYSDGKYFMCNEPLCFQVFGLPETAMQEVESLGGKVLTVEKGKMWLREDCQEGLKTRLEAVSQSHSTLLQEGSCCFLVKSFSTECEVKFTFKNNKITATAEKNSEVL</sequence>
<evidence type="ECO:0000313" key="3">
    <source>
        <dbReference type="Proteomes" id="UP001369086"/>
    </source>
</evidence>
<reference evidence="2 3" key="1">
    <citation type="submission" date="2021-05" db="EMBL/GenBank/DDBJ databases">
        <authorList>
            <person name="Zahm M."/>
            <person name="Klopp C."/>
            <person name="Cabau C."/>
            <person name="Kuhl H."/>
            <person name="Suciu R."/>
            <person name="Ciorpac M."/>
            <person name="Holostenco D."/>
            <person name="Gessner J."/>
            <person name="Wuertz S."/>
            <person name="Hohne C."/>
            <person name="Stock M."/>
            <person name="Gislard M."/>
            <person name="Lluch J."/>
            <person name="Milhes M."/>
            <person name="Lampietro C."/>
            <person name="Lopez Roques C."/>
            <person name="Donnadieu C."/>
            <person name="Du K."/>
            <person name="Schartl M."/>
            <person name="Guiguen Y."/>
        </authorList>
    </citation>
    <scope>NUCLEOTIDE SEQUENCE [LARGE SCALE GENOMIC DNA]</scope>
    <source>
        <strain evidence="2">Hh-F2</strain>
        <tissue evidence="2">Blood</tissue>
    </source>
</reference>
<dbReference type="SUPFAM" id="SSF47986">
    <property type="entry name" value="DEATH domain"/>
    <property type="match status" value="2"/>
</dbReference>
<organism evidence="2 3">
    <name type="scientific">Huso huso</name>
    <name type="common">Beluga</name>
    <name type="synonym">Acipenser huso</name>
    <dbReference type="NCBI Taxonomy" id="61971"/>
    <lineage>
        <taxon>Eukaryota</taxon>
        <taxon>Metazoa</taxon>
        <taxon>Chordata</taxon>
        <taxon>Craniata</taxon>
        <taxon>Vertebrata</taxon>
        <taxon>Euteleostomi</taxon>
        <taxon>Actinopterygii</taxon>
        <taxon>Chondrostei</taxon>
        <taxon>Acipenseriformes</taxon>
        <taxon>Acipenseridae</taxon>
        <taxon>Huso</taxon>
    </lineage>
</organism>
<dbReference type="Proteomes" id="UP001369086">
    <property type="component" value="Unassembled WGS sequence"/>
</dbReference>
<dbReference type="EMBL" id="JAHFZB010000009">
    <property type="protein sequence ID" value="KAK6486016.1"/>
    <property type="molecule type" value="Genomic_DNA"/>
</dbReference>
<evidence type="ECO:0000313" key="2">
    <source>
        <dbReference type="EMBL" id="KAK6486016.1"/>
    </source>
</evidence>
<accession>A0ABR0ZN56</accession>
<comment type="caution">
    <text evidence="2">The sequence shown here is derived from an EMBL/GenBank/DDBJ whole genome shotgun (WGS) entry which is preliminary data.</text>
</comment>
<dbReference type="Gene3D" id="1.10.533.10">
    <property type="entry name" value="Death Domain, Fas"/>
    <property type="match status" value="2"/>
</dbReference>
<dbReference type="InterPro" id="IPR011029">
    <property type="entry name" value="DEATH-like_dom_sf"/>
</dbReference>
<dbReference type="PANTHER" id="PTHR15034">
    <property type="entry name" value="DEATH DOMAIN-CONTAINING PROTEIN CRADD"/>
    <property type="match status" value="1"/>
</dbReference>
<name>A0ABR0ZN56_HUSHU</name>
<feature type="domain" description="CARD" evidence="1">
    <location>
        <begin position="112"/>
        <end position="203"/>
    </location>
</feature>
<dbReference type="Pfam" id="PF00619">
    <property type="entry name" value="CARD"/>
    <property type="match status" value="2"/>
</dbReference>
<dbReference type="CDD" id="cd01671">
    <property type="entry name" value="CARD"/>
    <property type="match status" value="2"/>
</dbReference>
<keyword evidence="3" id="KW-1185">Reference proteome</keyword>
<dbReference type="PANTHER" id="PTHR15034:SF5">
    <property type="entry name" value="DEATH DOMAIN-CONTAINING PROTEIN CRADD"/>
    <property type="match status" value="1"/>
</dbReference>
<dbReference type="InterPro" id="IPR001315">
    <property type="entry name" value="CARD"/>
</dbReference>
<dbReference type="PROSITE" id="PS50209">
    <property type="entry name" value="CARD"/>
    <property type="match status" value="2"/>
</dbReference>